<dbReference type="Proteomes" id="UP000314980">
    <property type="component" value="Unassembled WGS sequence"/>
</dbReference>
<evidence type="ECO:0000256" key="1">
    <source>
        <dbReference type="ARBA" id="ARBA00004286"/>
    </source>
</evidence>
<comment type="subcellular location">
    <subcellularLocation>
        <location evidence="1">Chromosome</location>
    </subcellularLocation>
</comment>
<reference evidence="10" key="2">
    <citation type="submission" date="2025-08" db="UniProtKB">
        <authorList>
            <consortium name="Ensembl"/>
        </authorList>
    </citation>
    <scope>IDENTIFICATION</scope>
</reference>
<dbReference type="GO" id="GO:0006357">
    <property type="term" value="P:regulation of transcription by RNA polymerase II"/>
    <property type="evidence" value="ECO:0007669"/>
    <property type="project" value="TreeGrafter"/>
</dbReference>
<protein>
    <recommendedName>
        <fullName evidence="9">HMG box domain-containing protein</fullName>
    </recommendedName>
</protein>
<dbReference type="PANTHER" id="PTHR48112">
    <property type="entry name" value="HIGH MOBILITY GROUP PROTEIN DSP1"/>
    <property type="match status" value="1"/>
</dbReference>
<proteinExistence type="inferred from homology"/>
<evidence type="ECO:0000259" key="9">
    <source>
        <dbReference type="PROSITE" id="PS50118"/>
    </source>
</evidence>
<reference evidence="11" key="1">
    <citation type="submission" date="2015-09" db="EMBL/GenBank/DDBJ databases">
        <authorList>
            <person name="Sai Rama Sridatta P."/>
        </authorList>
    </citation>
    <scope>NUCLEOTIDE SEQUENCE [LARGE SCALE GENOMIC DNA]</scope>
</reference>
<dbReference type="Pfam" id="PF00505">
    <property type="entry name" value="HMG_box"/>
    <property type="match status" value="1"/>
</dbReference>
<keyword evidence="11" id="KW-1185">Reference proteome</keyword>
<evidence type="ECO:0000256" key="4">
    <source>
        <dbReference type="ARBA" id="ARBA00022737"/>
    </source>
</evidence>
<dbReference type="SUPFAM" id="SSF47095">
    <property type="entry name" value="HMG-box"/>
    <property type="match status" value="1"/>
</dbReference>
<dbReference type="GO" id="GO:0003677">
    <property type="term" value="F:DNA binding"/>
    <property type="evidence" value="ECO:0007669"/>
    <property type="project" value="UniProtKB-UniRule"/>
</dbReference>
<dbReference type="PRINTS" id="PR00886">
    <property type="entry name" value="HIGHMOBLTY12"/>
</dbReference>
<evidence type="ECO:0000256" key="7">
    <source>
        <dbReference type="PROSITE-ProRule" id="PRU00267"/>
    </source>
</evidence>
<evidence type="ECO:0000256" key="5">
    <source>
        <dbReference type="ARBA" id="ARBA00023125"/>
    </source>
</evidence>
<evidence type="ECO:0000256" key="6">
    <source>
        <dbReference type="ARBA" id="ARBA00023242"/>
    </source>
</evidence>
<evidence type="ECO:0000313" key="10">
    <source>
        <dbReference type="Ensembl" id="ENSLCAP00010049312.1"/>
    </source>
</evidence>
<dbReference type="CDD" id="cd21979">
    <property type="entry name" value="HMG-box_HMGB_rpt2"/>
    <property type="match status" value="1"/>
</dbReference>
<keyword evidence="4" id="KW-0677">Repeat</keyword>
<sequence length="203" mass="23152">MAKADKVRYNREMRDYVPPRASERGAARGKTPTPPKDPRLRSFVFCSEYRPSVKQQYPGLSIGDCAKRLGEMWSKLSQSEKQPYEEKAQKLREKYDRVRHGGGRGDRCVQSARCRTVCQTCVDRSSRSGRFLSLFDEVGLTLCSVSCLTGHGGVPRRRHVRQEPRLFSSGRRGGGGRGGERTKTTRRTTTSRDDWMRERECVC</sequence>
<name>A0A4W6FGF9_LATCA</name>
<dbReference type="Gene3D" id="1.10.30.10">
    <property type="entry name" value="High mobility group box domain"/>
    <property type="match status" value="1"/>
</dbReference>
<evidence type="ECO:0000256" key="3">
    <source>
        <dbReference type="ARBA" id="ARBA00022454"/>
    </source>
</evidence>
<dbReference type="InterPro" id="IPR050342">
    <property type="entry name" value="HMGB"/>
</dbReference>
<dbReference type="GeneTree" id="ENSGT00940000153299"/>
<dbReference type="PANTHER" id="PTHR48112:SF12">
    <property type="entry name" value="HIGH MOBILITY GROUP PROTEIN B1-LIKE 1-RELATED"/>
    <property type="match status" value="1"/>
</dbReference>
<dbReference type="SMART" id="SM00398">
    <property type="entry name" value="HMG"/>
    <property type="match status" value="1"/>
</dbReference>
<accession>A0A4W6FGF9</accession>
<feature type="DNA-binding region" description="HMG box" evidence="7">
    <location>
        <begin position="35"/>
        <end position="97"/>
    </location>
</feature>
<comment type="similarity">
    <text evidence="2">Belongs to the HMGB family.</text>
</comment>
<dbReference type="Ensembl" id="ENSLCAT00010050546.1">
    <property type="protein sequence ID" value="ENSLCAP00010049312.1"/>
    <property type="gene ID" value="ENSLCAG00010022927.1"/>
</dbReference>
<dbReference type="GO" id="GO:0005694">
    <property type="term" value="C:chromosome"/>
    <property type="evidence" value="ECO:0007669"/>
    <property type="project" value="UniProtKB-SubCell"/>
</dbReference>
<dbReference type="GO" id="GO:0005634">
    <property type="term" value="C:nucleus"/>
    <property type="evidence" value="ECO:0007669"/>
    <property type="project" value="UniProtKB-UniRule"/>
</dbReference>
<dbReference type="AlphaFoldDB" id="A0A4W6FGF9"/>
<dbReference type="InterPro" id="IPR036910">
    <property type="entry name" value="HMG_box_dom_sf"/>
</dbReference>
<feature type="domain" description="HMG box" evidence="9">
    <location>
        <begin position="35"/>
        <end position="97"/>
    </location>
</feature>
<reference evidence="10" key="3">
    <citation type="submission" date="2025-09" db="UniProtKB">
        <authorList>
            <consortium name="Ensembl"/>
        </authorList>
    </citation>
    <scope>IDENTIFICATION</scope>
</reference>
<dbReference type="PROSITE" id="PS50118">
    <property type="entry name" value="HMG_BOX_2"/>
    <property type="match status" value="1"/>
</dbReference>
<keyword evidence="6 7" id="KW-0539">Nucleus</keyword>
<keyword evidence="3" id="KW-0158">Chromosome</keyword>
<evidence type="ECO:0000256" key="8">
    <source>
        <dbReference type="SAM" id="MobiDB-lite"/>
    </source>
</evidence>
<dbReference type="STRING" id="8187.ENSLCAP00010049312"/>
<evidence type="ECO:0000313" key="11">
    <source>
        <dbReference type="Proteomes" id="UP000314980"/>
    </source>
</evidence>
<evidence type="ECO:0000256" key="2">
    <source>
        <dbReference type="ARBA" id="ARBA00008774"/>
    </source>
</evidence>
<organism evidence="10 11">
    <name type="scientific">Lates calcarifer</name>
    <name type="common">Barramundi</name>
    <name type="synonym">Holocentrus calcarifer</name>
    <dbReference type="NCBI Taxonomy" id="8187"/>
    <lineage>
        <taxon>Eukaryota</taxon>
        <taxon>Metazoa</taxon>
        <taxon>Chordata</taxon>
        <taxon>Craniata</taxon>
        <taxon>Vertebrata</taxon>
        <taxon>Euteleostomi</taxon>
        <taxon>Actinopterygii</taxon>
        <taxon>Neopterygii</taxon>
        <taxon>Teleostei</taxon>
        <taxon>Neoteleostei</taxon>
        <taxon>Acanthomorphata</taxon>
        <taxon>Carangaria</taxon>
        <taxon>Carangaria incertae sedis</taxon>
        <taxon>Centropomidae</taxon>
        <taxon>Lates</taxon>
    </lineage>
</organism>
<dbReference type="InParanoid" id="A0A4W6FGF9"/>
<feature type="region of interest" description="Disordered" evidence="8">
    <location>
        <begin position="164"/>
        <end position="193"/>
    </location>
</feature>
<feature type="region of interest" description="Disordered" evidence="8">
    <location>
        <begin position="1"/>
        <end position="40"/>
    </location>
</feature>
<feature type="compositionally biased region" description="Basic and acidic residues" evidence="8">
    <location>
        <begin position="1"/>
        <end position="26"/>
    </location>
</feature>
<dbReference type="InterPro" id="IPR009071">
    <property type="entry name" value="HMG_box_dom"/>
</dbReference>
<keyword evidence="5 7" id="KW-0238">DNA-binding</keyword>